<dbReference type="RefSeq" id="WP_377507712.1">
    <property type="nucleotide sequence ID" value="NZ_JBHSQS010000004.1"/>
</dbReference>
<sequence length="82" mass="9475">MTRGTLHGAARLHPRQVRDRQFSTVGFGRRGLNPTEVRRFLHHVALDLTTLHHDLALLSEENARVKRALRAWRAAWSSGRER</sequence>
<dbReference type="InterPro" id="IPR019933">
    <property type="entry name" value="DivIVA_domain"/>
</dbReference>
<comment type="caution">
    <text evidence="1">The sequence shown here is derived from an EMBL/GenBank/DDBJ whole genome shotgun (WGS) entry which is preliminary data.</text>
</comment>
<dbReference type="NCBIfam" id="TIGR03544">
    <property type="entry name" value="DivI1A_domain"/>
    <property type="match status" value="1"/>
</dbReference>
<dbReference type="EMBL" id="JBHSQS010000004">
    <property type="protein sequence ID" value="MFC5923276.1"/>
    <property type="molecule type" value="Genomic_DNA"/>
</dbReference>
<dbReference type="Gene3D" id="6.10.250.660">
    <property type="match status" value="1"/>
</dbReference>
<organism evidence="1 2">
    <name type="scientific">Micromonospora vulcania</name>
    <dbReference type="NCBI Taxonomy" id="1441873"/>
    <lineage>
        <taxon>Bacteria</taxon>
        <taxon>Bacillati</taxon>
        <taxon>Actinomycetota</taxon>
        <taxon>Actinomycetes</taxon>
        <taxon>Micromonosporales</taxon>
        <taxon>Micromonosporaceae</taxon>
        <taxon>Micromonospora</taxon>
    </lineage>
</organism>
<proteinExistence type="predicted"/>
<reference evidence="2" key="1">
    <citation type="journal article" date="2019" name="Int. J. Syst. Evol. Microbiol.">
        <title>The Global Catalogue of Microorganisms (GCM) 10K type strain sequencing project: providing services to taxonomists for standard genome sequencing and annotation.</title>
        <authorList>
            <consortium name="The Broad Institute Genomics Platform"/>
            <consortium name="The Broad Institute Genome Sequencing Center for Infectious Disease"/>
            <person name="Wu L."/>
            <person name="Ma J."/>
        </authorList>
    </citation>
    <scope>NUCLEOTIDE SEQUENCE [LARGE SCALE GENOMIC DNA]</scope>
    <source>
        <strain evidence="2">CGMCC 4.7144</strain>
    </source>
</reference>
<evidence type="ECO:0000313" key="2">
    <source>
        <dbReference type="Proteomes" id="UP001596226"/>
    </source>
</evidence>
<gene>
    <name evidence="1" type="ORF">ACFQGL_07960</name>
</gene>
<accession>A0ABW1H4K4</accession>
<protein>
    <submittedName>
        <fullName evidence="1">DivIVA domain-containing protein</fullName>
    </submittedName>
</protein>
<keyword evidence="2" id="KW-1185">Reference proteome</keyword>
<evidence type="ECO:0000313" key="1">
    <source>
        <dbReference type="EMBL" id="MFC5923276.1"/>
    </source>
</evidence>
<dbReference type="Proteomes" id="UP001596226">
    <property type="component" value="Unassembled WGS sequence"/>
</dbReference>
<name>A0ABW1H4K4_9ACTN</name>